<organism evidence="1">
    <name type="scientific">Gaeavirus sp</name>
    <dbReference type="NCBI Taxonomy" id="2487767"/>
    <lineage>
        <taxon>Viruses</taxon>
        <taxon>Varidnaviria</taxon>
        <taxon>Bamfordvirae</taxon>
        <taxon>Nucleocytoviricota</taxon>
        <taxon>Megaviricetes</taxon>
        <taxon>Imitervirales</taxon>
        <taxon>Mimiviridae</taxon>
        <taxon>Klosneuvirinae</taxon>
    </lineage>
</organism>
<name>A0A3G5A3C2_9VIRU</name>
<sequence length="533" mass="61209">MTAIIHKKCENNHAICKNNAEILLQIQPITKISIELFINTLLLNNTTQCIIRDKTGSNYGLIHKVLQTASLTVEINIQQLALIQHEIQDSILKIIYENQYNLNKQFINDALTTIIHQRHGIKSNNLITLLIESRKMSTIVYIQSTITTDNFPTFIKVTKQILNSTNITSNELETQIINYIKKNNTVSQKINIETLEAFTSKPKILKILFELPTPPPFITPIQKKEFFDKLIITHNARIDHSLVITILDSKDIIPDMKTVNNLISKVYISKGPCSENRNIASVLDIFILYGLQVTRQLITTLITKGCLLNNIEKYPIIINNEILEACATHSYYPYSFACKPPISVMYIECKKEDNLIIIKNLKEKGGPIDTACLRCACSIRRNEKVLKYIIDECNIKPDKLCLEEFSRTYSIDGLLTIMNNYTNIPTTSNNKIQNLIIDPDSTISIERHDIKTTKDKHYILKTKIKRLLNHKPKTIEYIKLYELMLKYLIDKKLVIGNYFIINAELSSILKINECSIMNVSELDNLISYFIDEV</sequence>
<dbReference type="EMBL" id="MK072201">
    <property type="protein sequence ID" value="AYV79969.1"/>
    <property type="molecule type" value="Genomic_DNA"/>
</dbReference>
<evidence type="ECO:0000313" key="1">
    <source>
        <dbReference type="EMBL" id="AYV79969.1"/>
    </source>
</evidence>
<accession>A0A3G5A3C2</accession>
<protein>
    <submittedName>
        <fullName evidence="1">Uncharacterized protein</fullName>
    </submittedName>
</protein>
<proteinExistence type="predicted"/>
<reference evidence="1" key="1">
    <citation type="submission" date="2018-10" db="EMBL/GenBank/DDBJ databases">
        <title>Hidden diversity of soil giant viruses.</title>
        <authorList>
            <person name="Schulz F."/>
            <person name="Alteio L."/>
            <person name="Goudeau D."/>
            <person name="Ryan E.M."/>
            <person name="Malmstrom R.R."/>
            <person name="Blanchard J."/>
            <person name="Woyke T."/>
        </authorList>
    </citation>
    <scope>NUCLEOTIDE SEQUENCE</scope>
    <source>
        <strain evidence="1">GAV1</strain>
    </source>
</reference>
<gene>
    <name evidence="1" type="ORF">Gaeavirus3_23</name>
</gene>